<dbReference type="InterPro" id="IPR001296">
    <property type="entry name" value="Glyco_trans_1"/>
</dbReference>
<proteinExistence type="predicted"/>
<sequence length="380" mass="40903">MFFLPQLGGGGAEMNAVRLASGLLQAGITPVYAVARGPGSYAELLPAGVEVFVLDSGNVNSSTLRLIRARRSLARLIDARRPDVLCPVMVTPALAGLSALRHARHKPAAVLSIQNSLSVSHEQEPTLLDRIEMHLIRRWFPSFDGAIALSGGVADELRRIVPALKNRVEVVPNIGLPLPSQMGEAMALERPEAGADCTILACGRLTKQKDYPTLFRAFAQLSGTGLRLDILGDGDLRENLSKMAKDLDIADRVTFLGFHRDPFSHMRRADIFVLSSRWEGFGNVLVEAMAMGTPVVSTNCPHGPGEIIENGRNGLLVPTENPDALAAALQRLIDTPELRKQLGKAGETRAQDFSATQIGDAYAHHFRSIAARSNTGKSAA</sequence>
<dbReference type="Proteomes" id="UP000325291">
    <property type="component" value="Unassembled WGS sequence"/>
</dbReference>
<protein>
    <submittedName>
        <fullName evidence="3">Glycosyltransferase</fullName>
    </submittedName>
</protein>
<organism evidence="3 4">
    <name type="scientific">Aquicoccus porphyridii</name>
    <dbReference type="NCBI Taxonomy" id="1852029"/>
    <lineage>
        <taxon>Bacteria</taxon>
        <taxon>Pseudomonadati</taxon>
        <taxon>Pseudomonadota</taxon>
        <taxon>Alphaproteobacteria</taxon>
        <taxon>Rhodobacterales</taxon>
        <taxon>Paracoccaceae</taxon>
        <taxon>Aquicoccus</taxon>
    </lineage>
</organism>
<evidence type="ECO:0000313" key="4">
    <source>
        <dbReference type="Proteomes" id="UP000325291"/>
    </source>
</evidence>
<dbReference type="SUPFAM" id="SSF53756">
    <property type="entry name" value="UDP-Glycosyltransferase/glycogen phosphorylase"/>
    <property type="match status" value="1"/>
</dbReference>
<dbReference type="Gene3D" id="3.40.50.2000">
    <property type="entry name" value="Glycogen Phosphorylase B"/>
    <property type="match status" value="2"/>
</dbReference>
<evidence type="ECO:0000313" key="3">
    <source>
        <dbReference type="EMBL" id="KAA0909964.1"/>
    </source>
</evidence>
<gene>
    <name evidence="3" type="ORF">FLO80_19105</name>
</gene>
<feature type="domain" description="Glycosyltransferase subfamily 4-like N-terminal" evidence="2">
    <location>
        <begin position="10"/>
        <end position="173"/>
    </location>
</feature>
<feature type="domain" description="Glycosyl transferase family 1" evidence="1">
    <location>
        <begin position="198"/>
        <end position="348"/>
    </location>
</feature>
<dbReference type="PANTHER" id="PTHR12526:SF630">
    <property type="entry name" value="GLYCOSYLTRANSFERASE"/>
    <property type="match status" value="1"/>
</dbReference>
<dbReference type="InterPro" id="IPR028098">
    <property type="entry name" value="Glyco_trans_4-like_N"/>
</dbReference>
<evidence type="ECO:0000259" key="1">
    <source>
        <dbReference type="Pfam" id="PF00534"/>
    </source>
</evidence>
<dbReference type="GO" id="GO:0016757">
    <property type="term" value="F:glycosyltransferase activity"/>
    <property type="evidence" value="ECO:0007669"/>
    <property type="project" value="InterPro"/>
</dbReference>
<comment type="caution">
    <text evidence="3">The sequence shown here is derived from an EMBL/GenBank/DDBJ whole genome shotgun (WGS) entry which is preliminary data.</text>
</comment>
<dbReference type="AlphaFoldDB" id="A0A5A9YYL6"/>
<accession>A0A5A9YYL6</accession>
<dbReference type="EMBL" id="VINQ01000021">
    <property type="protein sequence ID" value="KAA0909964.1"/>
    <property type="molecule type" value="Genomic_DNA"/>
</dbReference>
<dbReference type="Pfam" id="PF00534">
    <property type="entry name" value="Glycos_transf_1"/>
    <property type="match status" value="1"/>
</dbReference>
<name>A0A5A9YYL6_9RHOB</name>
<dbReference type="Pfam" id="PF13439">
    <property type="entry name" value="Glyco_transf_4"/>
    <property type="match status" value="1"/>
</dbReference>
<keyword evidence="3" id="KW-0808">Transferase</keyword>
<dbReference type="CDD" id="cd03811">
    <property type="entry name" value="GT4_GT28_WabH-like"/>
    <property type="match status" value="1"/>
</dbReference>
<dbReference type="RefSeq" id="WP_111369009.1">
    <property type="nucleotide sequence ID" value="NZ_VINQ01000021.1"/>
</dbReference>
<keyword evidence="4" id="KW-1185">Reference proteome</keyword>
<reference evidence="3 4" key="1">
    <citation type="submission" date="2019-07" db="EMBL/GenBank/DDBJ databases">
        <title>Aquicoccus porphyridii gen. nov., sp. nov., isolated from a small marine red alga, Porphyridium marinum.</title>
        <authorList>
            <person name="Liu L."/>
        </authorList>
    </citation>
    <scope>NUCLEOTIDE SEQUENCE [LARGE SCALE GENOMIC DNA]</scope>
    <source>
        <strain evidence="3 4">L1 8-17</strain>
    </source>
</reference>
<dbReference type="PANTHER" id="PTHR12526">
    <property type="entry name" value="GLYCOSYLTRANSFERASE"/>
    <property type="match status" value="1"/>
</dbReference>
<evidence type="ECO:0000259" key="2">
    <source>
        <dbReference type="Pfam" id="PF13439"/>
    </source>
</evidence>